<dbReference type="Pfam" id="PF13521">
    <property type="entry name" value="AAA_28"/>
    <property type="match status" value="1"/>
</dbReference>
<evidence type="ECO:0000313" key="3">
    <source>
        <dbReference type="Proteomes" id="UP000514713"/>
    </source>
</evidence>
<proteinExistence type="predicted"/>
<dbReference type="EMBL" id="CP054693">
    <property type="protein sequence ID" value="QMS86076.1"/>
    <property type="molecule type" value="Genomic_DNA"/>
</dbReference>
<evidence type="ECO:0000259" key="1">
    <source>
        <dbReference type="Pfam" id="PF13521"/>
    </source>
</evidence>
<accession>A0A7D7L7Y0</accession>
<dbReference type="AlphaFoldDB" id="A0A7D7L7Y0"/>
<dbReference type="Gene3D" id="3.40.50.300">
    <property type="entry name" value="P-loop containing nucleotide triphosphate hydrolases"/>
    <property type="match status" value="1"/>
</dbReference>
<dbReference type="Proteomes" id="UP000514713">
    <property type="component" value="Plasmid pNe_1"/>
</dbReference>
<dbReference type="RefSeq" id="WP_181927057.1">
    <property type="nucleotide sequence ID" value="NZ_CP054693.1"/>
</dbReference>
<reference evidence="3" key="1">
    <citation type="submission" date="2020-06" db="EMBL/GenBank/DDBJ databases">
        <title>Nostoc edaphicum CCNP1411 genome.</title>
        <authorList>
            <person name="Fidor A."/>
            <person name="Grabski M."/>
            <person name="Gawor J."/>
            <person name="Gromadka R."/>
            <person name="Wegrzyn G."/>
            <person name="Mazur-Marzec H."/>
        </authorList>
    </citation>
    <scope>NUCLEOTIDE SEQUENCE [LARGE SCALE GENOMIC DNA]</scope>
    <source>
        <strain evidence="3">CCNP1411</strain>
        <plasmid evidence="3">pne_1</plasmid>
    </source>
</reference>
<keyword evidence="2" id="KW-0614">Plasmid</keyword>
<sequence>MNEKKLLKPVKIAVSGAHSTGKTTFLKQLSDKLVMLGRHPIIVTDLAVRCPLPILRNHTPESALWIVTTQIAEEIAVAHHSSIVLVDRPVVDAWVYLMAVFNRTADSKTNPAFHTLESTIKNWLPTYDVILTTKIEQSIPIENNKGRDLDPNYRLVIGEQMELAYKYFEVDSRILLSSNVESELETIIEFISKKYECA</sequence>
<evidence type="ECO:0000313" key="2">
    <source>
        <dbReference type="EMBL" id="QMS86076.1"/>
    </source>
</evidence>
<dbReference type="SUPFAM" id="SSF52540">
    <property type="entry name" value="P-loop containing nucleoside triphosphate hydrolases"/>
    <property type="match status" value="1"/>
</dbReference>
<keyword evidence="3" id="KW-1185">Reference proteome</keyword>
<protein>
    <submittedName>
        <fullName evidence="2">AAA family ATPase</fullName>
    </submittedName>
</protein>
<geneLocation type="plasmid" evidence="3">
    <name>pne_1</name>
</geneLocation>
<organism evidence="2 3">
    <name type="scientific">Nostoc edaphicum CCNP1411</name>
    <dbReference type="NCBI Taxonomy" id="1472755"/>
    <lineage>
        <taxon>Bacteria</taxon>
        <taxon>Bacillati</taxon>
        <taxon>Cyanobacteriota</taxon>
        <taxon>Cyanophyceae</taxon>
        <taxon>Nostocales</taxon>
        <taxon>Nostocaceae</taxon>
        <taxon>Nostoc</taxon>
    </lineage>
</organism>
<feature type="domain" description="NadR/Ttd14 AAA" evidence="1">
    <location>
        <begin position="11"/>
        <end position="181"/>
    </location>
</feature>
<gene>
    <name evidence="2" type="ORF">HUN01_00130</name>
</gene>
<dbReference type="KEGG" id="ned:HUN01_00130"/>
<name>A0A7D7L7Y0_9NOSO</name>
<dbReference type="InterPro" id="IPR027417">
    <property type="entry name" value="P-loop_NTPase"/>
</dbReference>
<dbReference type="InterPro" id="IPR038727">
    <property type="entry name" value="NadR/Ttd14_AAA_dom"/>
</dbReference>